<keyword evidence="2" id="KW-0408">Iron</keyword>
<keyword evidence="2" id="KW-0479">Metal-binding</keyword>
<dbReference type="PROSITE" id="PS00086">
    <property type="entry name" value="CYTOCHROME_P450"/>
    <property type="match status" value="1"/>
</dbReference>
<sequence length="392" mass="43459">MSTRELPIARLDFEDEAFQTDPWPLYDWHLTHAPVHWSASMNSYFVFGYRSVRQVLTSTEFTAYHPFRRSRAAFGPSALDSEGSTHNRYRGVLAGPFRPKAISGYAEAVVGDVVSRLLDDLLDTGDPAFVDELAWRLPTRVACRILGLPESDDELLYRLMRPLILFVDHVSHDFGGVVRDRDALRGYLRDRVAGGIDPLRMLRTMAEAPGMSEPEVIDNAVLVLAAATETTCSATVNLVARVAAEPGLFARIRADRTLVPAVVTETLRHEPPLHVTLRYAATDVTLEGVRIERGSSMQVCLASANRDPAVFAEPHVWNPWRTRATPLTFGMGRHHCLGSGLAQLELETVVGMLADRLTDLWVVAPDPATPRGRTFRSVPGLRLGYRRAGGRP</sequence>
<gene>
    <name evidence="3" type="ORF">PVK37_05195</name>
</gene>
<keyword evidence="2" id="KW-0560">Oxidoreductase</keyword>
<organism evidence="3 4">
    <name type="scientific">Micromonospora cathayae</name>
    <dbReference type="NCBI Taxonomy" id="3028804"/>
    <lineage>
        <taxon>Bacteria</taxon>
        <taxon>Bacillati</taxon>
        <taxon>Actinomycetota</taxon>
        <taxon>Actinomycetes</taxon>
        <taxon>Micromonosporales</taxon>
        <taxon>Micromonosporaceae</taxon>
        <taxon>Micromonospora</taxon>
    </lineage>
</organism>
<proteinExistence type="inferred from homology"/>
<dbReference type="PANTHER" id="PTHR46696">
    <property type="entry name" value="P450, PUTATIVE (EUROFUNG)-RELATED"/>
    <property type="match status" value="1"/>
</dbReference>
<keyword evidence="2" id="KW-0349">Heme</keyword>
<dbReference type="EMBL" id="CP118615">
    <property type="protein sequence ID" value="WDZ85831.1"/>
    <property type="molecule type" value="Genomic_DNA"/>
</dbReference>
<dbReference type="RefSeq" id="WP_275032586.1">
    <property type="nucleotide sequence ID" value="NZ_CP118615.1"/>
</dbReference>
<keyword evidence="4" id="KW-1185">Reference proteome</keyword>
<evidence type="ECO:0000256" key="1">
    <source>
        <dbReference type="ARBA" id="ARBA00010617"/>
    </source>
</evidence>
<dbReference type="InterPro" id="IPR017972">
    <property type="entry name" value="Cyt_P450_CS"/>
</dbReference>
<reference evidence="3 4" key="1">
    <citation type="submission" date="2023-02" db="EMBL/GenBank/DDBJ databases">
        <authorList>
            <person name="Mo P."/>
        </authorList>
    </citation>
    <scope>NUCLEOTIDE SEQUENCE [LARGE SCALE GENOMIC DNA]</scope>
    <source>
        <strain evidence="3 4">HUAS 3</strain>
    </source>
</reference>
<evidence type="ECO:0000313" key="3">
    <source>
        <dbReference type="EMBL" id="WDZ85831.1"/>
    </source>
</evidence>
<dbReference type="InterPro" id="IPR036396">
    <property type="entry name" value="Cyt_P450_sf"/>
</dbReference>
<dbReference type="InterPro" id="IPR001128">
    <property type="entry name" value="Cyt_P450"/>
</dbReference>
<dbReference type="PRINTS" id="PR00359">
    <property type="entry name" value="BP450"/>
</dbReference>
<evidence type="ECO:0000256" key="2">
    <source>
        <dbReference type="RuleBase" id="RU000461"/>
    </source>
</evidence>
<dbReference type="Pfam" id="PF00067">
    <property type="entry name" value="p450"/>
    <property type="match status" value="1"/>
</dbReference>
<accession>A0ABY7ZSQ9</accession>
<dbReference type="SUPFAM" id="SSF48264">
    <property type="entry name" value="Cytochrome P450"/>
    <property type="match status" value="1"/>
</dbReference>
<dbReference type="InterPro" id="IPR002397">
    <property type="entry name" value="Cyt_P450_B"/>
</dbReference>
<dbReference type="Gene3D" id="1.10.630.10">
    <property type="entry name" value="Cytochrome P450"/>
    <property type="match status" value="1"/>
</dbReference>
<dbReference type="Proteomes" id="UP001219605">
    <property type="component" value="Chromosome"/>
</dbReference>
<dbReference type="PANTHER" id="PTHR46696:SF1">
    <property type="entry name" value="CYTOCHROME P450 YJIB-RELATED"/>
    <property type="match status" value="1"/>
</dbReference>
<protein>
    <submittedName>
        <fullName evidence="3">Cytochrome P450</fullName>
    </submittedName>
</protein>
<name>A0ABY7ZSQ9_9ACTN</name>
<keyword evidence="2" id="KW-0503">Monooxygenase</keyword>
<comment type="similarity">
    <text evidence="1 2">Belongs to the cytochrome P450 family.</text>
</comment>
<evidence type="ECO:0000313" key="4">
    <source>
        <dbReference type="Proteomes" id="UP001219605"/>
    </source>
</evidence>